<dbReference type="AlphaFoldDB" id="A0A8S1PN19"/>
<evidence type="ECO:0000256" key="1">
    <source>
        <dbReference type="SAM" id="Coils"/>
    </source>
</evidence>
<sequence>MRRPQSAQVTKILINRPKDEIIETRQQLNQITEEHRKIKTQNMQLKRQLMKYEHIDENLINSQQLLGRTSEQPSIVPTLKYKIRLQQNEIEILRQQLSAQQKQMKITSIQELQFQIQQYQEETVKLKQMLDEALNLKNETQKSQYIGYLSKIQELKLEIKQYIQLCENQQRDIKQLQQQIKFQSDQLQQLNIEKKKFENLFKETQIQKPQQLENSQTFTKQVVIKDPKRKEDTPEYSINENTLLPQLLEKDRKIHDLEENLTSLNKTHNAKINQQLQFIEQQNAQLGMKQNIIQNLEQEINKLELQIKDIKLKTQQMMQNKVCEEKGTQIQHKSKCTIQEIKSILRFRLKRSMIEQKEISNLLLKKGDQRFFSIQSQFQKFPFNLNIEQSYLITMFLLTEESAFGQNVLEKDLPQQVLKSRIFHLLPSYELLTIEEEGQLFQCISRKILNKINQLQDSVKQIKRTEKSNIKDGFCLPKQLLEAFTFILDNSLSEKEAEYLFQLNFEISKSPILINISRLVSLFQMKPKSGISKIQKELTLYQSTLLFSYNKEAIVKPKRPSILLNQNISPKQNMAGQQKILKLNQAFSVIEIIPIIKKKPIFSISNSISIQLGKQKQQKLFKPNSTQTDEIELGLDKKLKSLGINQIIQLSWVHLVKKTDISVSCIKDEMTIIKQIEFSKNFRKEKVEKEIQCDLQQINQISVFKEEKVEQTQFFTQVDNEKRLEEVIEENKQLNKEEFIDKKEDKEIQHEQKFQQEQNQKIEEQLDNFEQKKQQEPIYELQQNQEQQQDQIDLNENQEIEKIVTLYLETVIERFIIHEEEVKKGQN</sequence>
<reference evidence="2" key="1">
    <citation type="submission" date="2021-01" db="EMBL/GenBank/DDBJ databases">
        <authorList>
            <consortium name="Genoscope - CEA"/>
            <person name="William W."/>
        </authorList>
    </citation>
    <scope>NUCLEOTIDE SEQUENCE</scope>
</reference>
<feature type="coiled-coil region" evidence="1">
    <location>
        <begin position="717"/>
        <end position="798"/>
    </location>
</feature>
<protein>
    <submittedName>
        <fullName evidence="2">Uncharacterized protein</fullName>
    </submittedName>
</protein>
<feature type="coiled-coil region" evidence="1">
    <location>
        <begin position="21"/>
        <end position="48"/>
    </location>
</feature>
<feature type="coiled-coil region" evidence="1">
    <location>
        <begin position="83"/>
        <end position="207"/>
    </location>
</feature>
<evidence type="ECO:0000313" key="2">
    <source>
        <dbReference type="EMBL" id="CAD8104406.1"/>
    </source>
</evidence>
<name>A0A8S1PN19_9CILI</name>
<evidence type="ECO:0000313" key="3">
    <source>
        <dbReference type="Proteomes" id="UP000692954"/>
    </source>
</evidence>
<keyword evidence="1" id="KW-0175">Coiled coil</keyword>
<comment type="caution">
    <text evidence="2">The sequence shown here is derived from an EMBL/GenBank/DDBJ whole genome shotgun (WGS) entry which is preliminary data.</text>
</comment>
<feature type="coiled-coil region" evidence="1">
    <location>
        <begin position="247"/>
        <end position="320"/>
    </location>
</feature>
<dbReference type="OrthoDB" id="309468at2759"/>
<keyword evidence="3" id="KW-1185">Reference proteome</keyword>
<organism evidence="2 3">
    <name type="scientific">Paramecium sonneborni</name>
    <dbReference type="NCBI Taxonomy" id="65129"/>
    <lineage>
        <taxon>Eukaryota</taxon>
        <taxon>Sar</taxon>
        <taxon>Alveolata</taxon>
        <taxon>Ciliophora</taxon>
        <taxon>Intramacronucleata</taxon>
        <taxon>Oligohymenophorea</taxon>
        <taxon>Peniculida</taxon>
        <taxon>Parameciidae</taxon>
        <taxon>Paramecium</taxon>
    </lineage>
</organism>
<dbReference type="EMBL" id="CAJJDN010000082">
    <property type="protein sequence ID" value="CAD8104406.1"/>
    <property type="molecule type" value="Genomic_DNA"/>
</dbReference>
<gene>
    <name evidence="2" type="ORF">PSON_ATCC_30995.1.T0820089</name>
</gene>
<proteinExistence type="predicted"/>
<accession>A0A8S1PN19</accession>
<dbReference type="Proteomes" id="UP000692954">
    <property type="component" value="Unassembled WGS sequence"/>
</dbReference>